<dbReference type="Gene3D" id="3.40.630.10">
    <property type="entry name" value="Zn peptidases"/>
    <property type="match status" value="2"/>
</dbReference>
<dbReference type="PROSITE" id="PS00758">
    <property type="entry name" value="ARGE_DAPE_CPG2_1"/>
    <property type="match status" value="1"/>
</dbReference>
<dbReference type="SUPFAM" id="SSF53187">
    <property type="entry name" value="Zn-dependent exopeptidases"/>
    <property type="match status" value="1"/>
</dbReference>
<name>A0A0D1Z8X6_EXOME</name>
<evidence type="ECO:0000313" key="7">
    <source>
        <dbReference type="EMBL" id="KIV90474.1"/>
    </source>
</evidence>
<dbReference type="SMART" id="SM00320">
    <property type="entry name" value="WD40"/>
    <property type="match status" value="6"/>
</dbReference>
<protein>
    <submittedName>
        <fullName evidence="7">Uncharacterized protein</fullName>
    </submittedName>
</protein>
<dbReference type="GO" id="GO:0008233">
    <property type="term" value="F:peptidase activity"/>
    <property type="evidence" value="ECO:0007669"/>
    <property type="project" value="UniProtKB-KW"/>
</dbReference>
<organism evidence="7 8">
    <name type="scientific">Exophiala mesophila</name>
    <name type="common">Black yeast-like fungus</name>
    <dbReference type="NCBI Taxonomy" id="212818"/>
    <lineage>
        <taxon>Eukaryota</taxon>
        <taxon>Fungi</taxon>
        <taxon>Dikarya</taxon>
        <taxon>Ascomycota</taxon>
        <taxon>Pezizomycotina</taxon>
        <taxon>Eurotiomycetes</taxon>
        <taxon>Chaetothyriomycetidae</taxon>
        <taxon>Chaetothyriales</taxon>
        <taxon>Herpotrichiellaceae</taxon>
        <taxon>Exophiala</taxon>
    </lineage>
</organism>
<dbReference type="PANTHER" id="PTHR43270">
    <property type="entry name" value="BETA-ALA-HIS DIPEPTIDASE"/>
    <property type="match status" value="1"/>
</dbReference>
<gene>
    <name evidence="7" type="ORF">PV10_07780</name>
</gene>
<dbReference type="Pfam" id="PF00400">
    <property type="entry name" value="WD40"/>
    <property type="match status" value="2"/>
</dbReference>
<feature type="repeat" description="WD" evidence="5">
    <location>
        <begin position="281"/>
        <end position="297"/>
    </location>
</feature>
<feature type="compositionally biased region" description="Polar residues" evidence="6">
    <location>
        <begin position="889"/>
        <end position="919"/>
    </location>
</feature>
<evidence type="ECO:0000256" key="1">
    <source>
        <dbReference type="ARBA" id="ARBA00006247"/>
    </source>
</evidence>
<dbReference type="PANTHER" id="PTHR43270:SF8">
    <property type="entry name" value="DI- AND TRIPEPTIDASE DUG2-RELATED"/>
    <property type="match status" value="1"/>
</dbReference>
<dbReference type="AlphaFoldDB" id="A0A0D1Z8X6"/>
<keyword evidence="2" id="KW-0645">Protease</keyword>
<dbReference type="STRING" id="212818.A0A0D1Z8X6"/>
<dbReference type="GO" id="GO:0006508">
    <property type="term" value="P:proteolysis"/>
    <property type="evidence" value="ECO:0007669"/>
    <property type="project" value="UniProtKB-KW"/>
</dbReference>
<feature type="region of interest" description="Disordered" evidence="6">
    <location>
        <begin position="824"/>
        <end position="920"/>
    </location>
</feature>
<feature type="repeat" description="WD" evidence="5">
    <location>
        <begin position="114"/>
        <end position="155"/>
    </location>
</feature>
<dbReference type="GO" id="GO:0006751">
    <property type="term" value="P:glutathione catabolic process"/>
    <property type="evidence" value="ECO:0007669"/>
    <property type="project" value="InterPro"/>
</dbReference>
<dbReference type="HOGENOM" id="CLU_008535_0_0_1"/>
<dbReference type="InterPro" id="IPR001680">
    <property type="entry name" value="WD40_rpt"/>
</dbReference>
<accession>A0A0D1Z8X6</accession>
<dbReference type="Gene3D" id="2.130.10.10">
    <property type="entry name" value="YVTN repeat-like/Quinoprotein amine dehydrogenase"/>
    <property type="match status" value="2"/>
</dbReference>
<dbReference type="PROSITE" id="PS50294">
    <property type="entry name" value="WD_REPEATS_REGION"/>
    <property type="match status" value="1"/>
</dbReference>
<keyword evidence="5" id="KW-0853">WD repeat</keyword>
<feature type="region of interest" description="Disordered" evidence="6">
    <location>
        <begin position="1"/>
        <end position="55"/>
    </location>
</feature>
<dbReference type="InterPro" id="IPR051458">
    <property type="entry name" value="Cyt/Met_Dipeptidase"/>
</dbReference>
<evidence type="ECO:0000256" key="6">
    <source>
        <dbReference type="SAM" id="MobiDB-lite"/>
    </source>
</evidence>
<dbReference type="InterPro" id="IPR017149">
    <property type="entry name" value="GSH_degradosome_Dug2"/>
</dbReference>
<evidence type="ECO:0000256" key="2">
    <source>
        <dbReference type="ARBA" id="ARBA00022670"/>
    </source>
</evidence>
<dbReference type="InterPro" id="IPR036322">
    <property type="entry name" value="WD40_repeat_dom_sf"/>
</dbReference>
<comment type="similarity">
    <text evidence="1">Belongs to the peptidase M20A family.</text>
</comment>
<feature type="compositionally biased region" description="Low complexity" evidence="6">
    <location>
        <begin position="829"/>
        <end position="855"/>
    </location>
</feature>
<feature type="compositionally biased region" description="Low complexity" evidence="6">
    <location>
        <begin position="17"/>
        <end position="44"/>
    </location>
</feature>
<dbReference type="InterPro" id="IPR002933">
    <property type="entry name" value="Peptidase_M20"/>
</dbReference>
<dbReference type="OMA" id="HATVCVD"/>
<proteinExistence type="inferred from homology"/>
<dbReference type="PROSITE" id="PS50082">
    <property type="entry name" value="WD_REPEATS_2"/>
    <property type="match status" value="2"/>
</dbReference>
<keyword evidence="4" id="KW-0378">Hydrolase</keyword>
<dbReference type="Gene3D" id="3.30.70.360">
    <property type="match status" value="1"/>
</dbReference>
<keyword evidence="8" id="KW-1185">Reference proteome</keyword>
<dbReference type="OrthoDB" id="7832001at2759"/>
<dbReference type="RefSeq" id="XP_016222048.1">
    <property type="nucleotide sequence ID" value="XM_016372716.1"/>
</dbReference>
<dbReference type="Proteomes" id="UP000054302">
    <property type="component" value="Unassembled WGS sequence"/>
</dbReference>
<reference evidence="7 8" key="1">
    <citation type="submission" date="2015-01" db="EMBL/GenBank/DDBJ databases">
        <title>The Genome Sequence of Exophiala mesophila CBS40295.</title>
        <authorList>
            <consortium name="The Broad Institute Genomics Platform"/>
            <person name="Cuomo C."/>
            <person name="de Hoog S."/>
            <person name="Gorbushina A."/>
            <person name="Stielow B."/>
            <person name="Teixiera M."/>
            <person name="Abouelleil A."/>
            <person name="Chapman S.B."/>
            <person name="Priest M."/>
            <person name="Young S.K."/>
            <person name="Wortman J."/>
            <person name="Nusbaum C."/>
            <person name="Birren B."/>
        </authorList>
    </citation>
    <scope>NUCLEOTIDE SEQUENCE [LARGE SCALE GENOMIC DNA]</scope>
    <source>
        <strain evidence="7 8">CBS 40295</strain>
    </source>
</reference>
<evidence type="ECO:0000313" key="8">
    <source>
        <dbReference type="Proteomes" id="UP000054302"/>
    </source>
</evidence>
<dbReference type="EMBL" id="KN847524">
    <property type="protein sequence ID" value="KIV90474.1"/>
    <property type="molecule type" value="Genomic_DNA"/>
</dbReference>
<evidence type="ECO:0000256" key="5">
    <source>
        <dbReference type="PROSITE-ProRule" id="PRU00221"/>
    </source>
</evidence>
<evidence type="ECO:0000256" key="3">
    <source>
        <dbReference type="ARBA" id="ARBA00022723"/>
    </source>
</evidence>
<dbReference type="VEuPathDB" id="FungiDB:PV10_07780"/>
<dbReference type="PIRSF" id="PIRSF037237">
    <property type="entry name" value="Peptidase_WD_repeats_DUG2"/>
    <property type="match status" value="1"/>
</dbReference>
<keyword evidence="3" id="KW-0479">Metal-binding</keyword>
<dbReference type="GeneID" id="27325625"/>
<dbReference type="GO" id="GO:0046872">
    <property type="term" value="F:metal ion binding"/>
    <property type="evidence" value="ECO:0007669"/>
    <property type="project" value="UniProtKB-KW"/>
</dbReference>
<dbReference type="Pfam" id="PF01546">
    <property type="entry name" value="Peptidase_M20"/>
    <property type="match status" value="1"/>
</dbReference>
<dbReference type="InterPro" id="IPR001261">
    <property type="entry name" value="ArgE/DapE_CS"/>
</dbReference>
<dbReference type="InterPro" id="IPR015943">
    <property type="entry name" value="WD40/YVTN_repeat-like_dom_sf"/>
</dbReference>
<dbReference type="SUPFAM" id="SSF50978">
    <property type="entry name" value="WD40 repeat-like"/>
    <property type="match status" value="1"/>
</dbReference>
<evidence type="ECO:0000256" key="4">
    <source>
        <dbReference type="ARBA" id="ARBA00022801"/>
    </source>
</evidence>
<feature type="compositionally biased region" description="Polar residues" evidence="6">
    <location>
        <begin position="856"/>
        <end position="870"/>
    </location>
</feature>
<sequence length="985" mass="106834">MATADRDFSQGLPPIRTSTTREPASTSPSPSPSPSSSSNSSTLSHQRTSDKADPRLSPSVAAFHELSDKDVIHRIQAPGSVQAVVVDDDVLFAGVQGGNIVAWSLDTYELLATIPAHRESVLALALSDDRSLLFSTGVDSVVNVWSTQTLQRLYSLHSPFEIGDIFSVVHSTKNQTLLWGAQNSSVQWYNISTDSNTVKSPTATFSPGARKHRFFDSLGPGGSVNVISDEDGTASLLLNSHGGRVLTIPNRNYLPYAHKSYVYAMLLIKGLFTHDREEEVLVTGGGDGTIKIWSLDSLASTGPVQMAKFKSPGSSVFSLSYRGSFLYAGLSDGVANVYNLASNQLVQRLQFECGDISQILISTDGILCGTTRGMIKRFNDHFSQTECWKAAEGKVLAMALTTDRQHHLLITGGNDNILSFWDAQGASHTALANPARSNDELVNTLREFVSFRSVAANPGCVRDCHDAVAFLRKQCNAFGATTTLLSPDQGVNPILLAKFPASQPSQSVKSVLFYGHYDVVDAEYDPTSQNPSWTADPFDLQPLNGFLYGRGVTDNKGPILAAVYAVADLIQQRALSCNVTFLIEGDEEAGSRGFRKTVESAHRAIGPVDYILLSNSYWLDDHIPCLTFGMRGVIHASITINSNKPDLHSGMDGKSVQHEPLKDLTLLLANLIGPSGTKVTIPNFYDTVDELSEAEMRAYAAITSSLLPGHPEIRNEKSFALSLMQRWRYPNLTVHRIEVPEAKTAVTISGSATATISIRIVPSQTAEQIASSLKDHLYDQFSRLQSSNTLNVNIRSKADPWLGDVNSDLYTALKSAIIDAWNPNGSAASQRSFPESRSSTSSAGAAPMASSGSMSQQVVSTSNVKSTTQHALPHTDLAGSSTSSSTSTKGTQYDQQQPHRPTQRRASTLESHGNFTMNNLPREPLFIREGGSIPAISFLEHEFDAPAAMFPMGQASDNAHLDNERMRVENLYKGREVLKRVFAVL</sequence>